<dbReference type="InterPro" id="IPR052374">
    <property type="entry name" value="SERAC1"/>
</dbReference>
<keyword evidence="9" id="KW-0496">Mitochondrion</keyword>
<keyword evidence="4" id="KW-0444">Lipid biosynthesis</keyword>
<evidence type="ECO:0000313" key="17">
    <source>
        <dbReference type="RefSeq" id="XP_052124843.1"/>
    </source>
</evidence>
<name>A0A9C6UBP0_FRAOC</name>
<evidence type="ECO:0000256" key="5">
    <source>
        <dbReference type="ARBA" id="ARBA00022692"/>
    </source>
</evidence>
<evidence type="ECO:0000256" key="12">
    <source>
        <dbReference type="ARBA" id="ARBA00023264"/>
    </source>
</evidence>
<gene>
    <name evidence="17" type="primary">LOC113203571</name>
</gene>
<dbReference type="GO" id="GO:0005739">
    <property type="term" value="C:mitochondrion"/>
    <property type="evidence" value="ECO:0007669"/>
    <property type="project" value="UniProtKB-SubCell"/>
</dbReference>
<dbReference type="OrthoDB" id="5086500at2759"/>
<proteinExistence type="inferred from homology"/>
<evidence type="ECO:0000256" key="13">
    <source>
        <dbReference type="ARBA" id="ARBA00038024"/>
    </source>
</evidence>
<accession>A0A9C6UBP0</accession>
<keyword evidence="6" id="KW-0256">Endoplasmic reticulum</keyword>
<keyword evidence="16" id="KW-1185">Reference proteome</keyword>
<evidence type="ECO:0000256" key="4">
    <source>
        <dbReference type="ARBA" id="ARBA00022516"/>
    </source>
</evidence>
<keyword evidence="10" id="KW-0472">Membrane</keyword>
<evidence type="ECO:0000256" key="6">
    <source>
        <dbReference type="ARBA" id="ARBA00022824"/>
    </source>
</evidence>
<evidence type="ECO:0000256" key="2">
    <source>
        <dbReference type="ARBA" id="ARBA00004173"/>
    </source>
</evidence>
<dbReference type="AlphaFoldDB" id="A0A9C6UBP0"/>
<evidence type="ECO:0000313" key="16">
    <source>
        <dbReference type="Proteomes" id="UP000504606"/>
    </source>
</evidence>
<dbReference type="InterPro" id="IPR016024">
    <property type="entry name" value="ARM-type_fold"/>
</dbReference>
<dbReference type="KEGG" id="foc:113203571"/>
<keyword evidence="5" id="KW-0812">Transmembrane</keyword>
<evidence type="ECO:0000256" key="14">
    <source>
        <dbReference type="ARBA" id="ARBA00040991"/>
    </source>
</evidence>
<reference evidence="17" key="1">
    <citation type="submission" date="2025-08" db="UniProtKB">
        <authorList>
            <consortium name="RefSeq"/>
        </authorList>
    </citation>
    <scope>IDENTIFICATION</scope>
    <source>
        <tissue evidence="17">Whole organism</tissue>
    </source>
</reference>
<evidence type="ECO:0000256" key="10">
    <source>
        <dbReference type="ARBA" id="ARBA00023136"/>
    </source>
</evidence>
<keyword evidence="7" id="KW-1133">Transmembrane helix</keyword>
<dbReference type="PANTHER" id="PTHR48182:SF2">
    <property type="entry name" value="PROTEIN SERAC1"/>
    <property type="match status" value="1"/>
</dbReference>
<comment type="similarity">
    <text evidence="13">Belongs to the SERAC1 family.</text>
</comment>
<dbReference type="GeneID" id="113203571"/>
<keyword evidence="8" id="KW-0443">Lipid metabolism</keyword>
<dbReference type="InterPro" id="IPR029058">
    <property type="entry name" value="AB_hydrolase_fold"/>
</dbReference>
<dbReference type="GO" id="GO:0016020">
    <property type="term" value="C:membrane"/>
    <property type="evidence" value="ECO:0007669"/>
    <property type="project" value="UniProtKB-SubCell"/>
</dbReference>
<evidence type="ECO:0000256" key="15">
    <source>
        <dbReference type="ARBA" id="ARBA00041701"/>
    </source>
</evidence>
<dbReference type="SUPFAM" id="SSF48371">
    <property type="entry name" value="ARM repeat"/>
    <property type="match status" value="1"/>
</dbReference>
<evidence type="ECO:0000256" key="1">
    <source>
        <dbReference type="ARBA" id="ARBA00004167"/>
    </source>
</evidence>
<evidence type="ECO:0000256" key="7">
    <source>
        <dbReference type="ARBA" id="ARBA00022989"/>
    </source>
</evidence>
<dbReference type="Proteomes" id="UP000504606">
    <property type="component" value="Unplaced"/>
</dbReference>
<evidence type="ECO:0000256" key="11">
    <source>
        <dbReference type="ARBA" id="ARBA00023209"/>
    </source>
</evidence>
<dbReference type="GO" id="GO:0008654">
    <property type="term" value="P:phospholipid biosynthetic process"/>
    <property type="evidence" value="ECO:0007669"/>
    <property type="project" value="UniProtKB-KW"/>
</dbReference>
<keyword evidence="11" id="KW-0594">Phospholipid biosynthesis</keyword>
<dbReference type="InterPro" id="IPR011989">
    <property type="entry name" value="ARM-like"/>
</dbReference>
<dbReference type="SUPFAM" id="SSF53474">
    <property type="entry name" value="alpha/beta-Hydrolases"/>
    <property type="match status" value="1"/>
</dbReference>
<organism evidence="16 17">
    <name type="scientific">Frankliniella occidentalis</name>
    <name type="common">Western flower thrips</name>
    <name type="synonym">Euthrips occidentalis</name>
    <dbReference type="NCBI Taxonomy" id="133901"/>
    <lineage>
        <taxon>Eukaryota</taxon>
        <taxon>Metazoa</taxon>
        <taxon>Ecdysozoa</taxon>
        <taxon>Arthropoda</taxon>
        <taxon>Hexapoda</taxon>
        <taxon>Insecta</taxon>
        <taxon>Pterygota</taxon>
        <taxon>Neoptera</taxon>
        <taxon>Paraneoptera</taxon>
        <taxon>Thysanoptera</taxon>
        <taxon>Terebrantia</taxon>
        <taxon>Thripoidea</taxon>
        <taxon>Thripidae</taxon>
        <taxon>Frankliniella</taxon>
    </lineage>
</organism>
<sequence length="706" mass="81391">MFRRFARVFKATGAFIVASGGVWICYQVHSTINVIHNILHTNVLDYRQKKIEYIYWKDAINQYLLTSMQDEQNVRGSSNSSVFSEVLLRWWISAQKTLAWRLLHIVKIGDKYEKRRAVNALANLKLLSEWDYQMLAQACDAHIAVALSRTKGCDLRFLLKRPKLWHNKKPPSVKKIIENMIRLLQAIENQSHHSCVENFLSTYERKKWRAHSHEDSPGTSLSPLLEDELLRKALDTLTHYCSIDDNPRGDLLLGSLPMLMDLIQVVENDNKMLSNVLSIISYISTFPDALQVFHATGWLWVLAKWSRHTDASLALPCVKSLANLDKDSHDSVSYPQKVFPLYPPFRSNEDHKADIIFVHGLLGTIFITWRQRDSVKIEYPTIEDTPPRPTFWNNIFLTVGFSGSDKVEDTKSETPETSHLNTQQYKNQLLDIRKEEFEMLGKDFEYVLADLPTAASRCKEEPYSLPGLKSLKEEGLNQNAYSQCWARDWLPQDCPNVRVLGVNYTSTLSQWFPKCPNQNRAKLADRSIEYMHMLHKVGVGQRPIIWITHSMGGLLVKRMLISAYESENKELHNIFRNTKAIVFFSCPHLGSELADLKMPTELLFWPSLEVQELRYRSASLVDLHLRFLQLLEVSPMTILSFAETKATNVTAVKWPVNFVKPHSADPGVGEFFEIPLDHIDICKPVGRHSFLYRKIIKLIREVLQDN</sequence>
<evidence type="ECO:0000256" key="8">
    <source>
        <dbReference type="ARBA" id="ARBA00023098"/>
    </source>
</evidence>
<dbReference type="Gene3D" id="3.40.50.1820">
    <property type="entry name" value="alpha/beta hydrolase"/>
    <property type="match status" value="1"/>
</dbReference>
<comment type="subcellular location">
    <subcellularLocation>
        <location evidence="3">Endoplasmic reticulum</location>
    </subcellularLocation>
    <subcellularLocation>
        <location evidence="1">Membrane</location>
        <topology evidence="1">Single-pass membrane protein</topology>
    </subcellularLocation>
    <subcellularLocation>
        <location evidence="2">Mitochondrion</location>
    </subcellularLocation>
</comment>
<dbReference type="RefSeq" id="XP_052124843.1">
    <property type="nucleotide sequence ID" value="XM_052268883.1"/>
</dbReference>
<evidence type="ECO:0000256" key="9">
    <source>
        <dbReference type="ARBA" id="ARBA00023128"/>
    </source>
</evidence>
<evidence type="ECO:0000256" key="3">
    <source>
        <dbReference type="ARBA" id="ARBA00004240"/>
    </source>
</evidence>
<protein>
    <recommendedName>
        <fullName evidence="14">Protein SERAC1</fullName>
    </recommendedName>
    <alternativeName>
        <fullName evidence="15">Serine active site-containing protein 1</fullName>
    </alternativeName>
</protein>
<dbReference type="GO" id="GO:0005783">
    <property type="term" value="C:endoplasmic reticulum"/>
    <property type="evidence" value="ECO:0007669"/>
    <property type="project" value="UniProtKB-SubCell"/>
</dbReference>
<dbReference type="Gene3D" id="1.25.10.10">
    <property type="entry name" value="Leucine-rich Repeat Variant"/>
    <property type="match status" value="1"/>
</dbReference>
<keyword evidence="12" id="KW-1208">Phospholipid metabolism</keyword>
<dbReference type="PANTHER" id="PTHR48182">
    <property type="entry name" value="PROTEIN SERAC1"/>
    <property type="match status" value="1"/>
</dbReference>